<keyword evidence="1" id="KW-0175">Coiled coil</keyword>
<dbReference type="Proteomes" id="UP001157418">
    <property type="component" value="Unassembled WGS sequence"/>
</dbReference>
<feature type="coiled-coil region" evidence="1">
    <location>
        <begin position="39"/>
        <end position="206"/>
    </location>
</feature>
<evidence type="ECO:0000313" key="3">
    <source>
        <dbReference type="Proteomes" id="UP001157418"/>
    </source>
</evidence>
<comment type="caution">
    <text evidence="2">The sequence shown here is derived from an EMBL/GenBank/DDBJ whole genome shotgun (WGS) entry which is preliminary data.</text>
</comment>
<gene>
    <name evidence="2" type="ORF">LVIROSA_LOCUS14860</name>
</gene>
<evidence type="ECO:0000256" key="1">
    <source>
        <dbReference type="SAM" id="Coils"/>
    </source>
</evidence>
<sequence length="302" mass="34580">MNWSISLKKGEEQLLMKVADLENRHAMDSEKEAKMSIEINILVQEKQELEASIQKLTQEKCLVSKNLQEALKMIEHQKLTINQMLEEKAKIEEQSNKFKNTIATLENSNKIQIDKIKQLESEINNHKSAFDRATTESKNTRAKLDEEKLKLKNSNEKISKMEKGVEETRKKLSKMTTETEKLVAEKNKLAESLAKTQKEHDDTKAKLKLSEGKKNQILKILKTTNVIRSSKEDDNMGIDQEIKNHVTETEAMKKAFKDKETNVEELKKQLELVNKGKSFWTMVSSATTVLAAISLAYVARSC</sequence>
<feature type="coiled-coil region" evidence="1">
    <location>
        <begin position="249"/>
        <end position="276"/>
    </location>
</feature>
<evidence type="ECO:0000313" key="2">
    <source>
        <dbReference type="EMBL" id="CAH1427891.1"/>
    </source>
</evidence>
<name>A0AAU9MQS1_9ASTR</name>
<organism evidence="2 3">
    <name type="scientific">Lactuca virosa</name>
    <dbReference type="NCBI Taxonomy" id="75947"/>
    <lineage>
        <taxon>Eukaryota</taxon>
        <taxon>Viridiplantae</taxon>
        <taxon>Streptophyta</taxon>
        <taxon>Embryophyta</taxon>
        <taxon>Tracheophyta</taxon>
        <taxon>Spermatophyta</taxon>
        <taxon>Magnoliopsida</taxon>
        <taxon>eudicotyledons</taxon>
        <taxon>Gunneridae</taxon>
        <taxon>Pentapetalae</taxon>
        <taxon>asterids</taxon>
        <taxon>campanulids</taxon>
        <taxon>Asterales</taxon>
        <taxon>Asteraceae</taxon>
        <taxon>Cichorioideae</taxon>
        <taxon>Cichorieae</taxon>
        <taxon>Lactucinae</taxon>
        <taxon>Lactuca</taxon>
    </lineage>
</organism>
<proteinExistence type="predicted"/>
<keyword evidence="3" id="KW-1185">Reference proteome</keyword>
<dbReference type="AlphaFoldDB" id="A0AAU9MQS1"/>
<reference evidence="2 3" key="1">
    <citation type="submission" date="2022-01" db="EMBL/GenBank/DDBJ databases">
        <authorList>
            <person name="Xiong W."/>
            <person name="Schranz E."/>
        </authorList>
    </citation>
    <scope>NUCLEOTIDE SEQUENCE [LARGE SCALE GENOMIC DNA]</scope>
</reference>
<protein>
    <submittedName>
        <fullName evidence="2">Uncharacterized protein</fullName>
    </submittedName>
</protein>
<dbReference type="EMBL" id="CAKMRJ010002223">
    <property type="protein sequence ID" value="CAH1427891.1"/>
    <property type="molecule type" value="Genomic_DNA"/>
</dbReference>
<accession>A0AAU9MQS1</accession>